<dbReference type="GO" id="GO:0045505">
    <property type="term" value="F:dynein intermediate chain binding"/>
    <property type="evidence" value="ECO:0007669"/>
    <property type="project" value="TreeGrafter"/>
</dbReference>
<dbReference type="InterPro" id="IPR038586">
    <property type="entry name" value="Tctex-1-like_sf"/>
</dbReference>
<reference evidence="2" key="1">
    <citation type="submission" date="2015-07" db="EMBL/GenBank/DDBJ databases">
        <title>MeaNS - Measles Nucleotide Surveillance Program.</title>
        <authorList>
            <person name="Tran T."/>
            <person name="Druce J."/>
        </authorList>
    </citation>
    <scope>NUCLEOTIDE SEQUENCE</scope>
    <source>
        <strain evidence="2">UCB-OBI-ISO-001</strain>
        <tissue evidence="2">Gonad</tissue>
    </source>
</reference>
<gene>
    <name evidence="2" type="ORF">OCBIM_22033655mg</name>
</gene>
<comment type="similarity">
    <text evidence="1">Belongs to the dynein light chain Tctex-type family.</text>
</comment>
<dbReference type="OrthoDB" id="10260741at2759"/>
<evidence type="ECO:0000313" key="2">
    <source>
        <dbReference type="EMBL" id="KOF76160.1"/>
    </source>
</evidence>
<dbReference type="OMA" id="EYEPRTM"/>
<dbReference type="GO" id="GO:0007018">
    <property type="term" value="P:microtubule-based movement"/>
    <property type="evidence" value="ECO:0007669"/>
    <property type="project" value="TreeGrafter"/>
</dbReference>
<evidence type="ECO:0000256" key="1">
    <source>
        <dbReference type="ARBA" id="ARBA00005361"/>
    </source>
</evidence>
<dbReference type="GO" id="GO:0005737">
    <property type="term" value="C:cytoplasm"/>
    <property type="evidence" value="ECO:0007669"/>
    <property type="project" value="TreeGrafter"/>
</dbReference>
<dbReference type="GO" id="GO:0005868">
    <property type="term" value="C:cytoplasmic dynein complex"/>
    <property type="evidence" value="ECO:0007669"/>
    <property type="project" value="TreeGrafter"/>
</dbReference>
<dbReference type="InterPro" id="IPR005334">
    <property type="entry name" value="Tctex-1-like"/>
</dbReference>
<evidence type="ECO:0008006" key="3">
    <source>
        <dbReference type="Google" id="ProtNLM"/>
    </source>
</evidence>
<dbReference type="Gene3D" id="3.30.1140.40">
    <property type="entry name" value="Tctex-1"/>
    <property type="match status" value="1"/>
</dbReference>
<accession>A0A0L8GI05</accession>
<dbReference type="Pfam" id="PF03645">
    <property type="entry name" value="Tctex-1"/>
    <property type="match status" value="1"/>
</dbReference>
<dbReference type="KEGG" id="obi:106876945"/>
<dbReference type="AlphaFoldDB" id="A0A0L8GI05"/>
<protein>
    <recommendedName>
        <fullName evidence="3">Dynein light chain</fullName>
    </recommendedName>
</protein>
<organism evidence="2">
    <name type="scientific">Octopus bimaculoides</name>
    <name type="common">California two-spotted octopus</name>
    <dbReference type="NCBI Taxonomy" id="37653"/>
    <lineage>
        <taxon>Eukaryota</taxon>
        <taxon>Metazoa</taxon>
        <taxon>Spiralia</taxon>
        <taxon>Lophotrochozoa</taxon>
        <taxon>Mollusca</taxon>
        <taxon>Cephalopoda</taxon>
        <taxon>Coleoidea</taxon>
        <taxon>Octopodiformes</taxon>
        <taxon>Octopoda</taxon>
        <taxon>Incirrata</taxon>
        <taxon>Octopodidae</taxon>
        <taxon>Octopus</taxon>
    </lineage>
</organism>
<dbReference type="EMBL" id="KQ421858">
    <property type="protein sequence ID" value="KOF76160.1"/>
    <property type="molecule type" value="Genomic_DNA"/>
</dbReference>
<dbReference type="PANTHER" id="PTHR21255">
    <property type="entry name" value="T-COMPLEX-ASSOCIATED-TESTIS-EXPRESSED 1/ DYNEIN LIGHT CHAIN"/>
    <property type="match status" value="1"/>
</dbReference>
<sequence length="157" mass="18211">MSDNSIFKRLNVRAMGRMAIRKKKNGNLDLSEMKPLKPPHLENTFQLAPSQRFIPHCVEGIIKDIMLAEDLANAIYNAEAAPSLVKKMSDEIKEKLKLLYWKRYKYVVHVLIGQNLSQHFMMASRCLWNEEVDNFVVVKYNNSNLFVICSVFATYLE</sequence>
<dbReference type="STRING" id="37653.A0A0L8GI05"/>
<dbReference type="PANTHER" id="PTHR21255:SF7">
    <property type="entry name" value="DYNEIN LIGHT CHAIN TCTEX-TYPE PROTEIN 2B"/>
    <property type="match status" value="1"/>
</dbReference>
<dbReference type="CDD" id="cd21451">
    <property type="entry name" value="DLC-like_TCTEX1D"/>
    <property type="match status" value="1"/>
</dbReference>
<name>A0A0L8GI05_OCTBM</name>
<proteinExistence type="inferred from homology"/>